<sequence>MKEEQKNTSRPRRDSTLLTKRRSGKERKTQRRFVHPSHRRKREMSEGRFRSTRRIRRRRSEEGRRTKNTLPLTIRSKSMKQKPESIERLITKRNHKQNKSMTNP</sequence>
<feature type="compositionally biased region" description="Basic residues" evidence="1">
    <location>
        <begin position="19"/>
        <end position="42"/>
    </location>
</feature>
<reference evidence="2 3" key="1">
    <citation type="journal article" date="2022" name="bioRxiv">
        <title>Genomics of Preaxostyla Flagellates Illuminates Evolutionary Transitions and the Path Towards Mitochondrial Loss.</title>
        <authorList>
            <person name="Novak L.V.F."/>
            <person name="Treitli S.C."/>
            <person name="Pyrih J."/>
            <person name="Halakuc P."/>
            <person name="Pipaliya S.V."/>
            <person name="Vacek V."/>
            <person name="Brzon O."/>
            <person name="Soukal P."/>
            <person name="Eme L."/>
            <person name="Dacks J.B."/>
            <person name="Karnkowska A."/>
            <person name="Elias M."/>
            <person name="Hampl V."/>
        </authorList>
    </citation>
    <scope>NUCLEOTIDE SEQUENCE [LARGE SCALE GENOMIC DNA]</scope>
    <source>
        <strain evidence="2">NAU3</strain>
        <tissue evidence="2">Gut</tissue>
    </source>
</reference>
<feature type="compositionally biased region" description="Basic and acidic residues" evidence="1">
    <location>
        <begin position="1"/>
        <end position="15"/>
    </location>
</feature>
<dbReference type="Proteomes" id="UP001281761">
    <property type="component" value="Unassembled WGS sequence"/>
</dbReference>
<evidence type="ECO:0000313" key="2">
    <source>
        <dbReference type="EMBL" id="KAK2959395.1"/>
    </source>
</evidence>
<organism evidence="2 3">
    <name type="scientific">Blattamonas nauphoetae</name>
    <dbReference type="NCBI Taxonomy" id="2049346"/>
    <lineage>
        <taxon>Eukaryota</taxon>
        <taxon>Metamonada</taxon>
        <taxon>Preaxostyla</taxon>
        <taxon>Oxymonadida</taxon>
        <taxon>Blattamonas</taxon>
    </lineage>
</organism>
<name>A0ABQ9Y6K4_9EUKA</name>
<evidence type="ECO:0000256" key="1">
    <source>
        <dbReference type="SAM" id="MobiDB-lite"/>
    </source>
</evidence>
<dbReference type="EMBL" id="JARBJD010000030">
    <property type="protein sequence ID" value="KAK2959395.1"/>
    <property type="molecule type" value="Genomic_DNA"/>
</dbReference>
<protein>
    <submittedName>
        <fullName evidence="2">Uncharacterized protein</fullName>
    </submittedName>
</protein>
<feature type="compositionally biased region" description="Basic and acidic residues" evidence="1">
    <location>
        <begin position="81"/>
        <end position="90"/>
    </location>
</feature>
<gene>
    <name evidence="2" type="ORF">BLNAU_5704</name>
</gene>
<proteinExistence type="predicted"/>
<keyword evidence="3" id="KW-1185">Reference proteome</keyword>
<comment type="caution">
    <text evidence="2">The sequence shown here is derived from an EMBL/GenBank/DDBJ whole genome shotgun (WGS) entry which is preliminary data.</text>
</comment>
<feature type="region of interest" description="Disordered" evidence="1">
    <location>
        <begin position="1"/>
        <end position="104"/>
    </location>
</feature>
<evidence type="ECO:0000313" key="3">
    <source>
        <dbReference type="Proteomes" id="UP001281761"/>
    </source>
</evidence>
<accession>A0ABQ9Y6K4</accession>